<dbReference type="EMBL" id="CAJVNV010000443">
    <property type="protein sequence ID" value="CAG8198021.1"/>
    <property type="molecule type" value="Genomic_DNA"/>
</dbReference>
<name>A0A9W4I1S1_PENNA</name>
<keyword evidence="1" id="KW-0812">Transmembrane</keyword>
<accession>A0A9W4I1S1</accession>
<evidence type="ECO:0000313" key="2">
    <source>
        <dbReference type="EMBL" id="CAG8198021.1"/>
    </source>
</evidence>
<sequence length="58" mass="6361">MRILVSSCLFLLSGLLGLGIERSGGGVLRDVYLVLMIAAVGLFIFRQNEGDFEALRLF</sequence>
<feature type="transmembrane region" description="Helical" evidence="1">
    <location>
        <begin position="27"/>
        <end position="45"/>
    </location>
</feature>
<dbReference type="AlphaFoldDB" id="A0A9W4I1S1"/>
<comment type="caution">
    <text evidence="2">The sequence shown here is derived from an EMBL/GenBank/DDBJ whole genome shotgun (WGS) entry which is preliminary data.</text>
</comment>
<protein>
    <submittedName>
        <fullName evidence="2">Uncharacterized protein</fullName>
    </submittedName>
</protein>
<gene>
    <name evidence="2" type="ORF">PNAL_LOCUS7409</name>
</gene>
<keyword evidence="1" id="KW-0472">Membrane</keyword>
<evidence type="ECO:0000256" key="1">
    <source>
        <dbReference type="SAM" id="Phobius"/>
    </source>
</evidence>
<reference evidence="2" key="1">
    <citation type="submission" date="2021-07" db="EMBL/GenBank/DDBJ databases">
        <authorList>
            <person name="Branca A.L. A."/>
        </authorList>
    </citation>
    <scope>NUCLEOTIDE SEQUENCE</scope>
</reference>
<organism evidence="2 3">
    <name type="scientific">Penicillium nalgiovense</name>
    <dbReference type="NCBI Taxonomy" id="60175"/>
    <lineage>
        <taxon>Eukaryota</taxon>
        <taxon>Fungi</taxon>
        <taxon>Dikarya</taxon>
        <taxon>Ascomycota</taxon>
        <taxon>Pezizomycotina</taxon>
        <taxon>Eurotiomycetes</taxon>
        <taxon>Eurotiomycetidae</taxon>
        <taxon>Eurotiales</taxon>
        <taxon>Aspergillaceae</taxon>
        <taxon>Penicillium</taxon>
    </lineage>
</organism>
<proteinExistence type="predicted"/>
<dbReference type="Proteomes" id="UP001153461">
    <property type="component" value="Unassembled WGS sequence"/>
</dbReference>
<evidence type="ECO:0000313" key="3">
    <source>
        <dbReference type="Proteomes" id="UP001153461"/>
    </source>
</evidence>
<keyword evidence="1" id="KW-1133">Transmembrane helix</keyword>